<dbReference type="PANTHER" id="PTHR48438:SF1">
    <property type="entry name" value="ALPHA-(1,3)-FUCOSYLTRANSFERASE C-RELATED"/>
    <property type="match status" value="1"/>
</dbReference>
<gene>
    <name evidence="16 17 18 19 20 21 22 23" type="primary">LOC106177535</name>
</gene>
<dbReference type="SUPFAM" id="SSF53756">
    <property type="entry name" value="UDP-Glycosyltransferase/glycogen phosphorylase"/>
    <property type="match status" value="1"/>
</dbReference>
<evidence type="ECO:0000256" key="9">
    <source>
        <dbReference type="ARBA" id="ARBA00023034"/>
    </source>
</evidence>
<dbReference type="EC" id="2.4.1.-" evidence="12"/>
<evidence type="ECO:0000256" key="8">
    <source>
        <dbReference type="ARBA" id="ARBA00022989"/>
    </source>
</evidence>
<name>A0A1S3JZT1_LINAN</name>
<comment type="similarity">
    <text evidence="3 12">Belongs to the glycosyltransferase 10 family.</text>
</comment>
<keyword evidence="7" id="KW-0735">Signal-anchor</keyword>
<evidence type="ECO:0000256" key="6">
    <source>
        <dbReference type="ARBA" id="ARBA00022692"/>
    </source>
</evidence>
<dbReference type="GeneID" id="106177535"/>
<dbReference type="RefSeq" id="XP_013415797.1">
    <property type="nucleotide sequence ID" value="XM_013560343.1"/>
</dbReference>
<evidence type="ECO:0000313" key="17">
    <source>
        <dbReference type="RefSeq" id="XP_013415795.1"/>
    </source>
</evidence>
<dbReference type="RefSeq" id="XP_013415795.1">
    <property type="nucleotide sequence ID" value="XM_013560341.2"/>
</dbReference>
<dbReference type="RefSeq" id="XP_013415798.1">
    <property type="nucleotide sequence ID" value="XM_013560344.1"/>
</dbReference>
<dbReference type="RefSeq" id="XP_013415794.1">
    <property type="nucleotide sequence ID" value="XM_013560340.1"/>
</dbReference>
<keyword evidence="4 12" id="KW-0328">Glycosyltransferase</keyword>
<evidence type="ECO:0000256" key="2">
    <source>
        <dbReference type="ARBA" id="ARBA00004922"/>
    </source>
</evidence>
<dbReference type="RefSeq" id="XP_013415802.1">
    <property type="nucleotide sequence ID" value="XM_013560348.1"/>
</dbReference>
<evidence type="ECO:0000313" key="20">
    <source>
        <dbReference type="RefSeq" id="XP_013415798.1"/>
    </source>
</evidence>
<proteinExistence type="inferred from homology"/>
<evidence type="ECO:0000313" key="21">
    <source>
        <dbReference type="RefSeq" id="XP_013415799.1"/>
    </source>
</evidence>
<dbReference type="Pfam" id="PF00852">
    <property type="entry name" value="Glyco_transf_10"/>
    <property type="match status" value="1"/>
</dbReference>
<keyword evidence="10 12" id="KW-0472">Membrane</keyword>
<evidence type="ECO:0000259" key="14">
    <source>
        <dbReference type="Pfam" id="PF17039"/>
    </source>
</evidence>
<dbReference type="Gene3D" id="3.40.50.11660">
    <property type="entry name" value="Glycosyl transferase family 10, C-terminal domain"/>
    <property type="match status" value="1"/>
</dbReference>
<keyword evidence="11" id="KW-0325">Glycoprotein</keyword>
<dbReference type="GO" id="GO:0000139">
    <property type="term" value="C:Golgi membrane"/>
    <property type="evidence" value="ECO:0007669"/>
    <property type="project" value="UniProtKB-SubCell"/>
</dbReference>
<keyword evidence="9 12" id="KW-0333">Golgi apparatus</keyword>
<comment type="subcellular location">
    <subcellularLocation>
        <location evidence="1">Golgi apparatus membrane</location>
        <topology evidence="1">Single-pass type II membrane protein</topology>
    </subcellularLocation>
    <subcellularLocation>
        <location evidence="12">Golgi apparatus</location>
        <location evidence="12">Golgi stack membrane</location>
        <topology evidence="12">Single-pass type II membrane protein</topology>
    </subcellularLocation>
</comment>
<feature type="domain" description="Fucosyltransferase C-terminal" evidence="13">
    <location>
        <begin position="187"/>
        <end position="353"/>
    </location>
</feature>
<evidence type="ECO:0000256" key="11">
    <source>
        <dbReference type="ARBA" id="ARBA00023180"/>
    </source>
</evidence>
<dbReference type="UniPathway" id="UPA00378"/>
<evidence type="ECO:0000313" key="19">
    <source>
        <dbReference type="RefSeq" id="XP_013415797.1"/>
    </source>
</evidence>
<keyword evidence="15" id="KW-1185">Reference proteome</keyword>
<keyword evidence="8 12" id="KW-1133">Transmembrane helix</keyword>
<comment type="pathway">
    <text evidence="2">Protein modification; protein glycosylation.</text>
</comment>
<sequence>MDRRTLRGARKWLFYGWILTSAVLMYLYLSSSASMPNKAGYTELANLLRFRIILFWNDQNNVYGLPWYANDQIFGPDSECPTAAEGGCWFTKDRRFLEIADVIIFNIPEYNWRKEEVPKFRLPHQRWVMWTHESPCYSPPPGPNWGGLENKFNWTLTYRKDSDIFSPYGYIVKRDPPLNRDFVEVAKKKKKLVAWMSSHCPVSSKRDEYVKELQKYIPVDIYGSCGTLKCGKEKDSDCLKMISDTYKFYLSFENSISTDYVTEKFYKMVDYDVVTILRGGTDYSRLDFQKEWYISTGDFKSPKELAEHLKKLDANVEEYAKLLNWKNHYTSKKRPFDKRFCELCRRADDPKEPIKWWTRDQLVKWFWTDECKAPTDM</sequence>
<keyword evidence="5 12" id="KW-0808">Transferase</keyword>
<evidence type="ECO:0000313" key="18">
    <source>
        <dbReference type="RefSeq" id="XP_013415796.1"/>
    </source>
</evidence>
<dbReference type="PANTHER" id="PTHR48438">
    <property type="entry name" value="ALPHA-(1,3)-FUCOSYLTRANSFERASE C-RELATED"/>
    <property type="match status" value="1"/>
</dbReference>
<evidence type="ECO:0000256" key="4">
    <source>
        <dbReference type="ARBA" id="ARBA00022676"/>
    </source>
</evidence>
<evidence type="ECO:0000313" key="22">
    <source>
        <dbReference type="RefSeq" id="XP_013415800.1"/>
    </source>
</evidence>
<dbReference type="InterPro" id="IPR038577">
    <property type="entry name" value="GT10-like_C_sf"/>
</dbReference>
<dbReference type="Pfam" id="PF17039">
    <property type="entry name" value="Glyco_tran_10_N"/>
    <property type="match status" value="1"/>
</dbReference>
<accession>A0A1S3JZT1</accession>
<dbReference type="STRING" id="7574.A0A1S3JZT1"/>
<dbReference type="RefSeq" id="XP_013415799.1">
    <property type="nucleotide sequence ID" value="XM_013560345.1"/>
</dbReference>
<dbReference type="InterPro" id="IPR031481">
    <property type="entry name" value="Glyco_tran_10_N"/>
</dbReference>
<evidence type="ECO:0000313" key="15">
    <source>
        <dbReference type="Proteomes" id="UP000085678"/>
    </source>
</evidence>
<protein>
    <recommendedName>
        <fullName evidence="12">Fucosyltransferase</fullName>
        <ecNumber evidence="12">2.4.1.-</ecNumber>
    </recommendedName>
</protein>
<evidence type="ECO:0000256" key="1">
    <source>
        <dbReference type="ARBA" id="ARBA00004323"/>
    </source>
</evidence>
<dbReference type="RefSeq" id="XP_013415800.1">
    <property type="nucleotide sequence ID" value="XM_013560346.1"/>
</dbReference>
<dbReference type="FunFam" id="3.40.50.11660:FF:000004">
    <property type="entry name" value="Glycoprotein 3-alpha-L-fucosyltransferase A"/>
    <property type="match status" value="1"/>
</dbReference>
<evidence type="ECO:0000256" key="5">
    <source>
        <dbReference type="ARBA" id="ARBA00022679"/>
    </source>
</evidence>
<evidence type="ECO:0000256" key="7">
    <source>
        <dbReference type="ARBA" id="ARBA00022968"/>
    </source>
</evidence>
<dbReference type="GO" id="GO:0008417">
    <property type="term" value="F:fucosyltransferase activity"/>
    <property type="evidence" value="ECO:0007669"/>
    <property type="project" value="InterPro"/>
</dbReference>
<dbReference type="GO" id="GO:0032580">
    <property type="term" value="C:Golgi cisterna membrane"/>
    <property type="evidence" value="ECO:0007669"/>
    <property type="project" value="UniProtKB-SubCell"/>
</dbReference>
<evidence type="ECO:0000259" key="13">
    <source>
        <dbReference type="Pfam" id="PF00852"/>
    </source>
</evidence>
<keyword evidence="6 12" id="KW-0812">Transmembrane</keyword>
<dbReference type="RefSeq" id="XP_013415796.1">
    <property type="nucleotide sequence ID" value="XM_013560342.1"/>
</dbReference>
<organism evidence="15 23">
    <name type="scientific">Lingula anatina</name>
    <name type="common">Brachiopod</name>
    <name type="synonym">Lingula unguis</name>
    <dbReference type="NCBI Taxonomy" id="7574"/>
    <lineage>
        <taxon>Eukaryota</taxon>
        <taxon>Metazoa</taxon>
        <taxon>Spiralia</taxon>
        <taxon>Lophotrochozoa</taxon>
        <taxon>Brachiopoda</taxon>
        <taxon>Linguliformea</taxon>
        <taxon>Lingulata</taxon>
        <taxon>Lingulida</taxon>
        <taxon>Linguloidea</taxon>
        <taxon>Lingulidae</taxon>
        <taxon>Lingula</taxon>
    </lineage>
</organism>
<evidence type="ECO:0000256" key="3">
    <source>
        <dbReference type="ARBA" id="ARBA00008919"/>
    </source>
</evidence>
<dbReference type="InterPro" id="IPR055270">
    <property type="entry name" value="Glyco_tran_10_C"/>
</dbReference>
<evidence type="ECO:0000313" key="16">
    <source>
        <dbReference type="RefSeq" id="XP_013415794.1"/>
    </source>
</evidence>
<evidence type="ECO:0000313" key="23">
    <source>
        <dbReference type="RefSeq" id="XP_013415802.1"/>
    </source>
</evidence>
<evidence type="ECO:0000256" key="12">
    <source>
        <dbReference type="RuleBase" id="RU003832"/>
    </source>
</evidence>
<dbReference type="Proteomes" id="UP000085678">
    <property type="component" value="Unplaced"/>
</dbReference>
<dbReference type="InterPro" id="IPR001503">
    <property type="entry name" value="Glyco_trans_10"/>
</dbReference>
<reference evidence="16 17" key="1">
    <citation type="submission" date="2025-04" db="UniProtKB">
        <authorList>
            <consortium name="RefSeq"/>
        </authorList>
    </citation>
    <scope>IDENTIFICATION</scope>
    <source>
        <tissue evidence="16 17">Gonads</tissue>
    </source>
</reference>
<dbReference type="AlphaFoldDB" id="A0A1S3JZT1"/>
<feature type="domain" description="Fucosyltransferase N-terminal" evidence="14">
    <location>
        <begin position="51"/>
        <end position="169"/>
    </location>
</feature>
<dbReference type="KEGG" id="lak:106177535"/>
<evidence type="ECO:0000256" key="10">
    <source>
        <dbReference type="ARBA" id="ARBA00023136"/>
    </source>
</evidence>
<feature type="transmembrane region" description="Helical" evidence="12">
    <location>
        <begin position="12"/>
        <end position="29"/>
    </location>
</feature>
<dbReference type="OrthoDB" id="427096at2759"/>